<dbReference type="KEGG" id="bgp:BGL_2c20020"/>
<protein>
    <submittedName>
        <fullName evidence="1">Type VI secretion system protein, VC_A0111 family</fullName>
    </submittedName>
</protein>
<evidence type="ECO:0000313" key="2">
    <source>
        <dbReference type="Proteomes" id="UP000031838"/>
    </source>
</evidence>
<dbReference type="NCBIfam" id="TIGR03347">
    <property type="entry name" value="VI_chp_1"/>
    <property type="match status" value="1"/>
</dbReference>
<dbReference type="InterPro" id="IPR010732">
    <property type="entry name" value="T6SS_TssG-like"/>
</dbReference>
<sequence>MLRQHEDFNVFQLMRLMLRDTNRRLPIGRRLRFRADLSAAFPASEFASVTPLPALVDEPANGPANDAAPAEAREQGFEISTANFCVASVTGPLPEPFTEWARELAALRATAMADFFDIFNQRANVLRFQLKRELTPGLDDASPGQTAMAQRLAALVGLDDAKLAAQVPLPKRAWLGIAGLLANRRKQASTLVEVLGLALGANVRLTENVGAWHELDERDRCALGRNNHRLGQTCVVGRRVWDQQARLRLEIGVVDYAAMCRLLPPAPVPAAGAGAVPLDSLGAIGALAAAGSPAAPVTLPPPQPGYAMLSGLVKLLVDRLADVEIVLHVADPSVPPTPLPQPARGTDTSSMRLGQSAWLAGTPAHRHATRPVSFLITTRHSGGAA</sequence>
<dbReference type="Proteomes" id="UP000031838">
    <property type="component" value="Chromosome 2"/>
</dbReference>
<dbReference type="PANTHER" id="PTHR35564:SF4">
    <property type="entry name" value="CYTOPLASMIC PROTEIN"/>
    <property type="match status" value="1"/>
</dbReference>
<dbReference type="HOGENOM" id="CLU_048238_3_0_4"/>
<reference evidence="1 2" key="2">
    <citation type="journal article" date="2016" name="Appl. Microbiol. Biotechnol.">
        <title>Mutations improving production and secretion of extracellular lipase by Burkholderia glumae PG1.</title>
        <authorList>
            <person name="Knapp A."/>
            <person name="Voget S."/>
            <person name="Gao R."/>
            <person name="Zaburannyi N."/>
            <person name="Krysciak D."/>
            <person name="Breuer M."/>
            <person name="Hauer B."/>
            <person name="Streit W.R."/>
            <person name="Muller R."/>
            <person name="Daniel R."/>
            <person name="Jaeger K.E."/>
        </authorList>
    </citation>
    <scope>NUCLEOTIDE SEQUENCE [LARGE SCALE GENOMIC DNA]</scope>
    <source>
        <strain evidence="1 2">PG1</strain>
    </source>
</reference>
<evidence type="ECO:0000313" key="1">
    <source>
        <dbReference type="EMBL" id="AJK50066.1"/>
    </source>
</evidence>
<keyword evidence="2" id="KW-1185">Reference proteome</keyword>
<dbReference type="AlphaFoldDB" id="A0A0B6SCT0"/>
<name>A0A0B6SCT0_BURPL</name>
<reference evidence="2" key="1">
    <citation type="submission" date="2011-03" db="EMBL/GenBank/DDBJ databases">
        <authorList>
            <person name="Voget S."/>
            <person name="Streit W.R."/>
            <person name="Jaeger K.E."/>
            <person name="Daniel R."/>
        </authorList>
    </citation>
    <scope>NUCLEOTIDE SEQUENCE [LARGE SCALE GENOMIC DNA]</scope>
    <source>
        <strain evidence="2">PG1</strain>
    </source>
</reference>
<proteinExistence type="predicted"/>
<gene>
    <name evidence="1" type="primary">hsiH2</name>
    <name evidence="1" type="ORF">BGL_2c20020</name>
</gene>
<dbReference type="EMBL" id="CP002581">
    <property type="protein sequence ID" value="AJK50066.1"/>
    <property type="molecule type" value="Genomic_DNA"/>
</dbReference>
<dbReference type="PANTHER" id="PTHR35564">
    <property type="match status" value="1"/>
</dbReference>
<accession>A0A0B6SCT0</accession>
<organism evidence="1 2">
    <name type="scientific">Burkholderia plantarii</name>
    <dbReference type="NCBI Taxonomy" id="41899"/>
    <lineage>
        <taxon>Bacteria</taxon>
        <taxon>Pseudomonadati</taxon>
        <taxon>Pseudomonadota</taxon>
        <taxon>Betaproteobacteria</taxon>
        <taxon>Burkholderiales</taxon>
        <taxon>Burkholderiaceae</taxon>
        <taxon>Burkholderia</taxon>
    </lineage>
</organism>
<dbReference type="Pfam" id="PF06996">
    <property type="entry name" value="T6SS_TssG"/>
    <property type="match status" value="1"/>
</dbReference>